<dbReference type="InterPro" id="IPR003961">
    <property type="entry name" value="FN3_dom"/>
</dbReference>
<evidence type="ECO:0000259" key="5">
    <source>
        <dbReference type="PROSITE" id="PS50853"/>
    </source>
</evidence>
<dbReference type="GO" id="GO:0030154">
    <property type="term" value="P:cell differentiation"/>
    <property type="evidence" value="ECO:0007669"/>
    <property type="project" value="UniProtKB-ARBA"/>
</dbReference>
<dbReference type="SUPFAM" id="SSF48726">
    <property type="entry name" value="Immunoglobulin"/>
    <property type="match status" value="1"/>
</dbReference>
<feature type="region of interest" description="Disordered" evidence="2">
    <location>
        <begin position="365"/>
        <end position="425"/>
    </location>
</feature>
<dbReference type="GO" id="GO:0030017">
    <property type="term" value="C:sarcomere"/>
    <property type="evidence" value="ECO:0007669"/>
    <property type="project" value="UniProtKB-ARBA"/>
</dbReference>
<feature type="domain" description="Fibronectin type-III" evidence="5">
    <location>
        <begin position="31"/>
        <end position="129"/>
    </location>
</feature>
<dbReference type="FunFam" id="2.60.40.10:FF:000056">
    <property type="entry name" value="twitchin isoform X4"/>
    <property type="match status" value="1"/>
</dbReference>
<feature type="region of interest" description="Disordered" evidence="2">
    <location>
        <begin position="772"/>
        <end position="965"/>
    </location>
</feature>
<evidence type="ECO:0000259" key="4">
    <source>
        <dbReference type="PROSITE" id="PS50835"/>
    </source>
</evidence>
<feature type="region of interest" description="Disordered" evidence="2">
    <location>
        <begin position="1146"/>
        <end position="1213"/>
    </location>
</feature>
<keyword evidence="1" id="KW-0677">Repeat</keyword>
<feature type="compositionally biased region" description="Basic and acidic residues" evidence="2">
    <location>
        <begin position="403"/>
        <end position="419"/>
    </location>
</feature>
<proteinExistence type="predicted"/>
<sequence>MGNQPGKEQNLKGKYKKNLQWNKSSAGPPLPPSRPELVTNPNIGSDAVTIRWGRPISDGGAPIQGYIVEHRRIGSQQWLRAVNMLIPNNELTISGLDPGWKYHFRVIAQNVVGISEPSEYSEPLTVMLQRNSTTCLPMFSTELEDTAVVENSSVEFKVTYYGIPVPEIIWYKDGFELLNGKHTKIFNDPESGYSTLIIENILPSDEGEINVGRYEIFTSDKSSSLRITNVQRSDRGEYLVKALNKIGEDSKAFLVTVTSKPDPPGKAIITKCVGTSATITFSEPADDGGCKIGNYIIEYNRVGWDVWLKATSCRGLTTTLHDLFEGSEYKFRVKAENPYGVSDPGEESYLLFIPDVKRGILHPIRNNISSPSLNGTRNSSTRSSLLSIPEEKTRLRSLTPENVNRKVDSETSTRPDSSPKQKPKHTISVQFAANIYDDLPNTVKQSTSKQVSVDSIKAPKAVFDASGEPTPATLPSPSPLTSHIMEKICQSSKTETNTDFTEIEKNNQLQQSSSANGNGKIPVIPANKDKNNVEVRIENQDGFDFDIDAASAPPPPLSLSSPELNTIMPFQLPMRPAVSSTELLYEKAMDKFYQAVANEQAQEQDIQLKKLPSMGNDDLERRKSLPEGGKQQLITRMRFNSLQEDKRISLNRRLSAETSGSFVEKMKHSKIFENQPNEFHEDENKNILVDESLNILPAPTISITSPINDYIETSTTDKSLGKQVKIAENVQIVNEEETFSSDYTDSTASSTDSIVAKMASLKEKLARIEIDDDDENKTYHPRSMDLRNLSSPYKSPEHGQAVNVLTKPHPLPDPNFVPKPILKRPTSPSSSNFSSPPSSKPSSPTPPSPTTNVRAFSPPPPKSFGSPLMKPPSPKQIELSSGARQTIEEREHTAKKQKKGLKKFFEKITTSPLSSKEKLDSQEKRSTTKNTEKDNELSQIKSADKLDNYHLPSAIQDIPPIRPQISASNERGRKLLQQRQNSEEENKTVIDHYTTILKNRDTVRTAKDKVPIYLNPEAIKKVHEKAKEEGEDIDLEEEENKPKITQGKRELDLSALTFVRRQRSRDSSLNRTAGASRDSSLPRGSSRDTSITRGAQIRNQSLPRNSRVFSEKRGSHIRDQSLPRGSIRDQFQATIVLSNTLPKEYEPLLSRNSSQNQDNIRDTSERNSPSPTPFSRRILQMPTNDENEEPYHQYSRSETGSQISTRSKTPQELEIEDRVKSNLSYIMDVCLLGFAFYLYIFKDAVFCIPILILLVYRQLGDVVKNNPIFKQKPN</sequence>
<evidence type="ECO:0000313" key="6">
    <source>
        <dbReference type="EMBL" id="SSX17820.1"/>
    </source>
</evidence>
<dbReference type="InterPro" id="IPR013098">
    <property type="entry name" value="Ig_I-set"/>
</dbReference>
<evidence type="ECO:0000256" key="1">
    <source>
        <dbReference type="ARBA" id="ARBA00022737"/>
    </source>
</evidence>
<dbReference type="SMART" id="SM00409">
    <property type="entry name" value="IG"/>
    <property type="match status" value="1"/>
</dbReference>
<dbReference type="VEuPathDB" id="VectorBase:CSON003674"/>
<feature type="compositionally biased region" description="Polar residues" evidence="2">
    <location>
        <begin position="1194"/>
        <end position="1210"/>
    </location>
</feature>
<accession>A0A336LJ01</accession>
<feature type="domain" description="Ig-like" evidence="4">
    <location>
        <begin position="137"/>
        <end position="258"/>
    </location>
</feature>
<dbReference type="PANTHER" id="PTHR13817">
    <property type="entry name" value="TITIN"/>
    <property type="match status" value="1"/>
</dbReference>
<dbReference type="Pfam" id="PF00041">
    <property type="entry name" value="fn3"/>
    <property type="match status" value="2"/>
</dbReference>
<dbReference type="InterPro" id="IPR036116">
    <property type="entry name" value="FN3_sf"/>
</dbReference>
<gene>
    <name evidence="6" type="primary">CSON003674</name>
</gene>
<feature type="compositionally biased region" description="Polar residues" evidence="2">
    <location>
        <begin position="1067"/>
        <end position="1108"/>
    </location>
</feature>
<dbReference type="InterPro" id="IPR003599">
    <property type="entry name" value="Ig_sub"/>
</dbReference>
<dbReference type="Gene3D" id="2.60.40.10">
    <property type="entry name" value="Immunoglobulins"/>
    <property type="match status" value="4"/>
</dbReference>
<feature type="compositionally biased region" description="Low complexity" evidence="2">
    <location>
        <begin position="825"/>
        <end position="842"/>
    </location>
</feature>
<dbReference type="PROSITE" id="PS50835">
    <property type="entry name" value="IG_LIKE"/>
    <property type="match status" value="1"/>
</dbReference>
<feature type="compositionally biased region" description="Low complexity" evidence="2">
    <location>
        <begin position="372"/>
        <end position="387"/>
    </location>
</feature>
<feature type="transmembrane region" description="Helical" evidence="3">
    <location>
        <begin position="1231"/>
        <end position="1256"/>
    </location>
</feature>
<dbReference type="PANTHER" id="PTHR13817:SF167">
    <property type="entry name" value="MYOMESIN AND MYOSIN BINDING PROTEIN"/>
    <property type="match status" value="1"/>
</dbReference>
<feature type="domain" description="Fibronectin type-III" evidence="5">
    <location>
        <begin position="263"/>
        <end position="355"/>
    </location>
</feature>
<dbReference type="CDD" id="cd00063">
    <property type="entry name" value="FN3"/>
    <property type="match status" value="2"/>
</dbReference>
<feature type="compositionally biased region" description="Basic and acidic residues" evidence="2">
    <location>
        <begin position="776"/>
        <end position="785"/>
    </location>
</feature>
<dbReference type="InterPro" id="IPR036179">
    <property type="entry name" value="Ig-like_dom_sf"/>
</dbReference>
<dbReference type="SUPFAM" id="SSF49265">
    <property type="entry name" value="Fibronectin type III"/>
    <property type="match status" value="2"/>
</dbReference>
<dbReference type="OMA" id="DKHDDVH"/>
<feature type="compositionally biased region" description="Acidic residues" evidence="2">
    <location>
        <begin position="1029"/>
        <end position="1039"/>
    </location>
</feature>
<protein>
    <submittedName>
        <fullName evidence="6">CSON003674 protein</fullName>
    </submittedName>
</protein>
<dbReference type="Pfam" id="PF07679">
    <property type="entry name" value="I-set"/>
    <property type="match status" value="2"/>
</dbReference>
<feature type="region of interest" description="Disordered" evidence="2">
    <location>
        <begin position="1061"/>
        <end position="1125"/>
    </location>
</feature>
<reference evidence="6" key="1">
    <citation type="submission" date="2018-07" db="EMBL/GenBank/DDBJ databases">
        <authorList>
            <person name="Quirk P.G."/>
            <person name="Krulwich T.A."/>
        </authorList>
    </citation>
    <scope>NUCLEOTIDE SEQUENCE</scope>
</reference>
<feature type="region of interest" description="Disordered" evidence="2">
    <location>
        <begin position="1023"/>
        <end position="1048"/>
    </location>
</feature>
<dbReference type="PRINTS" id="PR00014">
    <property type="entry name" value="FNTYPEIII"/>
</dbReference>
<dbReference type="PROSITE" id="PS50853">
    <property type="entry name" value="FN3"/>
    <property type="match status" value="2"/>
</dbReference>
<dbReference type="AlphaFoldDB" id="A0A336LJ01"/>
<dbReference type="GO" id="GO:0009653">
    <property type="term" value="P:anatomical structure morphogenesis"/>
    <property type="evidence" value="ECO:0007669"/>
    <property type="project" value="UniProtKB-ARBA"/>
</dbReference>
<dbReference type="SMART" id="SM00060">
    <property type="entry name" value="FN3"/>
    <property type="match status" value="2"/>
</dbReference>
<keyword evidence="3" id="KW-0812">Transmembrane</keyword>
<dbReference type="InterPro" id="IPR007110">
    <property type="entry name" value="Ig-like_dom"/>
</dbReference>
<feature type="compositionally biased region" description="Basic and acidic residues" evidence="2">
    <location>
        <begin position="915"/>
        <end position="948"/>
    </location>
</feature>
<feature type="compositionally biased region" description="Basic and acidic residues" evidence="2">
    <location>
        <begin position="1109"/>
        <end position="1121"/>
    </location>
</feature>
<name>A0A336LJ01_CULSO</name>
<evidence type="ECO:0000256" key="2">
    <source>
        <dbReference type="SAM" id="MobiDB-lite"/>
    </source>
</evidence>
<keyword evidence="3" id="KW-1133">Transmembrane helix</keyword>
<keyword evidence="3" id="KW-0472">Membrane</keyword>
<dbReference type="InterPro" id="IPR050964">
    <property type="entry name" value="Striated_Muscle_Regulatory"/>
</dbReference>
<dbReference type="InterPro" id="IPR013783">
    <property type="entry name" value="Ig-like_fold"/>
</dbReference>
<dbReference type="EMBL" id="UFQT01000016">
    <property type="protein sequence ID" value="SSX17820.1"/>
    <property type="molecule type" value="Genomic_DNA"/>
</dbReference>
<evidence type="ECO:0000256" key="3">
    <source>
        <dbReference type="SAM" id="Phobius"/>
    </source>
</evidence>
<feature type="region of interest" description="Disordered" evidence="2">
    <location>
        <begin position="1"/>
        <end position="42"/>
    </location>
</feature>
<organism evidence="6">
    <name type="scientific">Culicoides sonorensis</name>
    <name type="common">Biting midge</name>
    <dbReference type="NCBI Taxonomy" id="179676"/>
    <lineage>
        <taxon>Eukaryota</taxon>
        <taxon>Metazoa</taxon>
        <taxon>Ecdysozoa</taxon>
        <taxon>Arthropoda</taxon>
        <taxon>Hexapoda</taxon>
        <taxon>Insecta</taxon>
        <taxon>Pterygota</taxon>
        <taxon>Neoptera</taxon>
        <taxon>Endopterygota</taxon>
        <taxon>Diptera</taxon>
        <taxon>Nematocera</taxon>
        <taxon>Chironomoidea</taxon>
        <taxon>Ceratopogonidae</taxon>
        <taxon>Ceratopogoninae</taxon>
        <taxon>Culicoides</taxon>
        <taxon>Monoculicoides</taxon>
    </lineage>
</organism>